<comment type="caution">
    <text evidence="5">Lacks conserved residue(s) required for the propagation of feature annotation.</text>
</comment>
<feature type="domain" description="EGF-like" evidence="8">
    <location>
        <begin position="201"/>
        <end position="241"/>
    </location>
</feature>
<sequence>MCRINNFIPILTLLMHISSNEAGRRTCGGTYTAARGILATPNFPGPFDVPIRCQWVIDSSSAAYGSGNTSIIVYFTQLFTFEGLTFTEYQLYGNDYKINPKLIHKVNETNVFRIRWVQSYQSYLVIELKMQSSESAHIRVLDKFLDTYGFNITYEITTGGVRSPSCTMMDCGFTGICFDHYTKFSCKCFDGYSGPSCSEGPKSFCYTNGTPTCKNGGTCLHVGVAAVKCHCSKLFTGNTCETLLEPASAKGKVLLCILGSNRAK</sequence>
<feature type="chain" id="PRO_5043882611" description="EGF-like domain-containing protein" evidence="6">
    <location>
        <begin position="23"/>
        <end position="264"/>
    </location>
</feature>
<dbReference type="PROSITE" id="PS00010">
    <property type="entry name" value="ASX_HYDROXYL"/>
    <property type="match status" value="1"/>
</dbReference>
<feature type="disulfide bond" evidence="5">
    <location>
        <begin position="188"/>
        <end position="197"/>
    </location>
</feature>
<evidence type="ECO:0000313" key="9">
    <source>
        <dbReference type="EnsemblMetazoa" id="XP_019754737.1"/>
    </source>
</evidence>
<keyword evidence="2 6" id="KW-0732">Signal</keyword>
<evidence type="ECO:0000259" key="8">
    <source>
        <dbReference type="PROSITE" id="PS50026"/>
    </source>
</evidence>
<evidence type="ECO:0000256" key="6">
    <source>
        <dbReference type="SAM" id="SignalP"/>
    </source>
</evidence>
<reference evidence="9" key="2">
    <citation type="submission" date="2024-08" db="UniProtKB">
        <authorList>
            <consortium name="EnsemblMetazoa"/>
        </authorList>
    </citation>
    <scope>IDENTIFICATION</scope>
</reference>
<organism evidence="9 10">
    <name type="scientific">Dendroctonus ponderosae</name>
    <name type="common">Mountain pine beetle</name>
    <dbReference type="NCBI Taxonomy" id="77166"/>
    <lineage>
        <taxon>Eukaryota</taxon>
        <taxon>Metazoa</taxon>
        <taxon>Ecdysozoa</taxon>
        <taxon>Arthropoda</taxon>
        <taxon>Hexapoda</taxon>
        <taxon>Insecta</taxon>
        <taxon>Pterygota</taxon>
        <taxon>Neoptera</taxon>
        <taxon>Endopterygota</taxon>
        <taxon>Coleoptera</taxon>
        <taxon>Polyphaga</taxon>
        <taxon>Cucujiformia</taxon>
        <taxon>Curculionidae</taxon>
        <taxon>Scolytinae</taxon>
        <taxon>Dendroctonus</taxon>
    </lineage>
</organism>
<keyword evidence="10" id="KW-1185">Reference proteome</keyword>
<feature type="domain" description="EGF-like" evidence="8">
    <location>
        <begin position="162"/>
        <end position="198"/>
    </location>
</feature>
<dbReference type="InterPro" id="IPR000742">
    <property type="entry name" value="EGF"/>
</dbReference>
<keyword evidence="3" id="KW-0677">Repeat</keyword>
<dbReference type="InterPro" id="IPR035914">
    <property type="entry name" value="Sperma_CUB_dom_sf"/>
</dbReference>
<keyword evidence="4 5" id="KW-1015">Disulfide bond</keyword>
<dbReference type="AlphaFoldDB" id="A0AAR5P1J4"/>
<feature type="signal peptide" evidence="6">
    <location>
        <begin position="1"/>
        <end position="22"/>
    </location>
</feature>
<dbReference type="SMART" id="SM00181">
    <property type="entry name" value="EGF"/>
    <property type="match status" value="2"/>
</dbReference>
<evidence type="ECO:0000313" key="10">
    <source>
        <dbReference type="Proteomes" id="UP000019118"/>
    </source>
</evidence>
<dbReference type="EnsemblMetazoa" id="XM_019899178.1">
    <property type="protein sequence ID" value="XP_019754737.1"/>
    <property type="gene ID" value="LOC109533773"/>
</dbReference>
<evidence type="ECO:0000256" key="5">
    <source>
        <dbReference type="PROSITE-ProRule" id="PRU00076"/>
    </source>
</evidence>
<keyword evidence="1 5" id="KW-0245">EGF-like domain</keyword>
<evidence type="ECO:0008006" key="11">
    <source>
        <dbReference type="Google" id="ProtNLM"/>
    </source>
</evidence>
<feature type="domain" description="CUB" evidence="7">
    <location>
        <begin position="27"/>
        <end position="157"/>
    </location>
</feature>
<dbReference type="Gene3D" id="2.60.120.290">
    <property type="entry name" value="Spermadhesin, CUB domain"/>
    <property type="match status" value="1"/>
</dbReference>
<dbReference type="InterPro" id="IPR000859">
    <property type="entry name" value="CUB_dom"/>
</dbReference>
<dbReference type="SUPFAM" id="SSF49854">
    <property type="entry name" value="Spermadhesin, CUB domain"/>
    <property type="match status" value="1"/>
</dbReference>
<evidence type="ECO:0000256" key="2">
    <source>
        <dbReference type="ARBA" id="ARBA00022729"/>
    </source>
</evidence>
<dbReference type="Proteomes" id="UP000019118">
    <property type="component" value="Unassembled WGS sequence"/>
</dbReference>
<evidence type="ECO:0000256" key="1">
    <source>
        <dbReference type="ARBA" id="ARBA00022536"/>
    </source>
</evidence>
<evidence type="ECO:0000256" key="4">
    <source>
        <dbReference type="ARBA" id="ARBA00023157"/>
    </source>
</evidence>
<evidence type="ECO:0000256" key="3">
    <source>
        <dbReference type="ARBA" id="ARBA00022737"/>
    </source>
</evidence>
<dbReference type="PROSITE" id="PS00022">
    <property type="entry name" value="EGF_1"/>
    <property type="match status" value="2"/>
</dbReference>
<dbReference type="PANTHER" id="PTHR12916">
    <property type="entry name" value="CYTOCHROME C OXIDASE POLYPEPTIDE VIC-2"/>
    <property type="match status" value="1"/>
</dbReference>
<dbReference type="PANTHER" id="PTHR12916:SF4">
    <property type="entry name" value="UNINFLATABLE, ISOFORM C"/>
    <property type="match status" value="1"/>
</dbReference>
<accession>A0AAR5P1J4</accession>
<dbReference type="Gene3D" id="2.10.25.10">
    <property type="entry name" value="Laminin"/>
    <property type="match status" value="1"/>
</dbReference>
<dbReference type="CDD" id="cd00054">
    <property type="entry name" value="EGF_CA"/>
    <property type="match status" value="1"/>
</dbReference>
<dbReference type="PROSITE" id="PS50026">
    <property type="entry name" value="EGF_3"/>
    <property type="match status" value="2"/>
</dbReference>
<reference evidence="10" key="1">
    <citation type="journal article" date="2013" name="Genome Biol.">
        <title>Draft genome of the mountain pine beetle, Dendroctonus ponderosae Hopkins, a major forest pest.</title>
        <authorList>
            <person name="Keeling C.I."/>
            <person name="Yuen M.M."/>
            <person name="Liao N.Y."/>
            <person name="Docking T.R."/>
            <person name="Chan S.K."/>
            <person name="Taylor G.A."/>
            <person name="Palmquist D.L."/>
            <person name="Jackman S.D."/>
            <person name="Nguyen A."/>
            <person name="Li M."/>
            <person name="Henderson H."/>
            <person name="Janes J.K."/>
            <person name="Zhao Y."/>
            <person name="Pandoh P."/>
            <person name="Moore R."/>
            <person name="Sperling F.A."/>
            <person name="Huber D.P."/>
            <person name="Birol I."/>
            <person name="Jones S.J."/>
            <person name="Bohlmann J."/>
        </authorList>
    </citation>
    <scope>NUCLEOTIDE SEQUENCE</scope>
</reference>
<dbReference type="InterPro" id="IPR000152">
    <property type="entry name" value="EGF-type_Asp/Asn_hydroxyl_site"/>
</dbReference>
<protein>
    <recommendedName>
        <fullName evidence="11">EGF-like domain-containing protein</fullName>
    </recommendedName>
</protein>
<proteinExistence type="predicted"/>
<dbReference type="SUPFAM" id="SSF57196">
    <property type="entry name" value="EGF/Laminin"/>
    <property type="match status" value="2"/>
</dbReference>
<dbReference type="PROSITE" id="PS01186">
    <property type="entry name" value="EGF_2"/>
    <property type="match status" value="1"/>
</dbReference>
<evidence type="ECO:0000259" key="7">
    <source>
        <dbReference type="PROSITE" id="PS01180"/>
    </source>
</evidence>
<dbReference type="PROSITE" id="PS01180">
    <property type="entry name" value="CUB"/>
    <property type="match status" value="1"/>
</dbReference>
<feature type="disulfide bond" evidence="5">
    <location>
        <begin position="231"/>
        <end position="240"/>
    </location>
</feature>
<name>A0AAR5P1J4_DENPD</name>